<reference evidence="2 3" key="1">
    <citation type="submission" date="2020-08" db="EMBL/GenBank/DDBJ databases">
        <title>Plant Genome Project.</title>
        <authorList>
            <person name="Zhang R.-G."/>
        </authorList>
    </citation>
    <scope>NUCLEOTIDE SEQUENCE [LARGE SCALE GENOMIC DNA]</scope>
    <source>
        <tissue evidence="2">Rhizome</tissue>
    </source>
</reference>
<name>A0A8J5KLQ8_ZINOF</name>
<keyword evidence="3" id="KW-1185">Reference proteome</keyword>
<feature type="compositionally biased region" description="Low complexity" evidence="1">
    <location>
        <begin position="66"/>
        <end position="94"/>
    </location>
</feature>
<gene>
    <name evidence="2" type="ORF">ZIOFF_050010</name>
</gene>
<feature type="region of interest" description="Disordered" evidence="1">
    <location>
        <begin position="1"/>
        <end position="25"/>
    </location>
</feature>
<evidence type="ECO:0000313" key="3">
    <source>
        <dbReference type="Proteomes" id="UP000734854"/>
    </source>
</evidence>
<comment type="caution">
    <text evidence="2">The sequence shown here is derived from an EMBL/GenBank/DDBJ whole genome shotgun (WGS) entry which is preliminary data.</text>
</comment>
<feature type="region of interest" description="Disordered" evidence="1">
    <location>
        <begin position="66"/>
        <end position="112"/>
    </location>
</feature>
<sequence length="112" mass="12008">MKQRRLLSSSLPSPPSPNPLLSRRSSSLSRAALLSSRRSSSRSRAALLLVAKQSCFALLSSSRSRAASLSHRSSSRSRAALLSSSRSSLAARPLSRSRDPSSHSLAADLLRH</sequence>
<protein>
    <submittedName>
        <fullName evidence="2">Uncharacterized protein</fullName>
    </submittedName>
</protein>
<dbReference type="Proteomes" id="UP000734854">
    <property type="component" value="Unassembled WGS sequence"/>
</dbReference>
<organism evidence="2 3">
    <name type="scientific">Zingiber officinale</name>
    <name type="common">Ginger</name>
    <name type="synonym">Amomum zingiber</name>
    <dbReference type="NCBI Taxonomy" id="94328"/>
    <lineage>
        <taxon>Eukaryota</taxon>
        <taxon>Viridiplantae</taxon>
        <taxon>Streptophyta</taxon>
        <taxon>Embryophyta</taxon>
        <taxon>Tracheophyta</taxon>
        <taxon>Spermatophyta</taxon>
        <taxon>Magnoliopsida</taxon>
        <taxon>Liliopsida</taxon>
        <taxon>Zingiberales</taxon>
        <taxon>Zingiberaceae</taxon>
        <taxon>Zingiber</taxon>
    </lineage>
</organism>
<dbReference type="AlphaFoldDB" id="A0A8J5KLQ8"/>
<accession>A0A8J5KLQ8</accession>
<dbReference type="EMBL" id="JACMSC010000014">
    <property type="protein sequence ID" value="KAG6488761.1"/>
    <property type="molecule type" value="Genomic_DNA"/>
</dbReference>
<proteinExistence type="predicted"/>
<feature type="compositionally biased region" description="Low complexity" evidence="1">
    <location>
        <begin position="1"/>
        <end position="11"/>
    </location>
</feature>
<evidence type="ECO:0000313" key="2">
    <source>
        <dbReference type="EMBL" id="KAG6488761.1"/>
    </source>
</evidence>
<evidence type="ECO:0000256" key="1">
    <source>
        <dbReference type="SAM" id="MobiDB-lite"/>
    </source>
</evidence>